<keyword evidence="2" id="KW-1185">Reference proteome</keyword>
<dbReference type="Proteomes" id="UP001065174">
    <property type="component" value="Chromosome"/>
</dbReference>
<dbReference type="EMBL" id="CP106679">
    <property type="protein sequence ID" value="UXP33186.1"/>
    <property type="molecule type" value="Genomic_DNA"/>
</dbReference>
<evidence type="ECO:0000313" key="2">
    <source>
        <dbReference type="Proteomes" id="UP001065174"/>
    </source>
</evidence>
<gene>
    <name evidence="1" type="ORF">N6H18_04355</name>
</gene>
<accession>A0ABY6CRN6</accession>
<sequence>MTQKLIITLGALVAATIIVLLSSGYENDPMRLVSFDQPFSIQEGETVLIKKTRHPITFVKVLEHSLCPTDLNCIWAGRLVIKVAMDNQDFDLLLRGDEKPIVSHINGFNITLNRILYPSVSDEKTDQTHPFKVELIVADSNS</sequence>
<organism evidence="1 2">
    <name type="scientific">Reichenbachiella agarivorans</name>
    <dbReference type="NCBI Taxonomy" id="2979464"/>
    <lineage>
        <taxon>Bacteria</taxon>
        <taxon>Pseudomonadati</taxon>
        <taxon>Bacteroidota</taxon>
        <taxon>Cytophagia</taxon>
        <taxon>Cytophagales</taxon>
        <taxon>Reichenbachiellaceae</taxon>
        <taxon>Reichenbachiella</taxon>
    </lineage>
</organism>
<reference evidence="1" key="1">
    <citation type="submission" date="2022-09" db="EMBL/GenBank/DDBJ databases">
        <title>Comparative genomics and taxonomic characterization of three novel marine species of genus Reichenbachiella exhibiting antioxidant and polysaccharide degradation activities.</title>
        <authorList>
            <person name="Muhammad N."/>
            <person name="Lee Y.-J."/>
            <person name="Ko J."/>
            <person name="Kim S.-G."/>
        </authorList>
    </citation>
    <scope>NUCLEOTIDE SEQUENCE</scope>
    <source>
        <strain evidence="1">BKB1-1</strain>
    </source>
</reference>
<name>A0ABY6CRN6_9BACT</name>
<protein>
    <submittedName>
        <fullName evidence="1">Uncharacterized protein</fullName>
    </submittedName>
</protein>
<evidence type="ECO:0000313" key="1">
    <source>
        <dbReference type="EMBL" id="UXP33186.1"/>
    </source>
</evidence>
<dbReference type="RefSeq" id="WP_262310615.1">
    <property type="nucleotide sequence ID" value="NZ_CP106679.1"/>
</dbReference>
<proteinExistence type="predicted"/>